<evidence type="ECO:0000256" key="1">
    <source>
        <dbReference type="ARBA" id="ARBA00022448"/>
    </source>
</evidence>
<reference evidence="9 10" key="1">
    <citation type="submission" date="2019-11" db="EMBL/GenBank/DDBJ databases">
        <title>Eggerthellaceae novel genus isolated from the rectal contents of marmort.</title>
        <authorList>
            <person name="Zhang G."/>
        </authorList>
    </citation>
    <scope>NUCLEOTIDE SEQUENCE [LARGE SCALE GENOMIC DNA]</scope>
    <source>
        <strain evidence="10">zg-886</strain>
    </source>
</reference>
<dbReference type="PROSITE" id="PS00198">
    <property type="entry name" value="4FE4S_FER_1"/>
    <property type="match status" value="1"/>
</dbReference>
<dbReference type="EMBL" id="WPCR01000002">
    <property type="protein sequence ID" value="NHM13545.1"/>
    <property type="molecule type" value="Genomic_DNA"/>
</dbReference>
<proteinExistence type="predicted"/>
<organism evidence="9 10">
    <name type="scientific">Xiamenia xianingshaonis</name>
    <dbReference type="NCBI Taxonomy" id="2682776"/>
    <lineage>
        <taxon>Bacteria</taxon>
        <taxon>Bacillati</taxon>
        <taxon>Actinomycetota</taxon>
        <taxon>Coriobacteriia</taxon>
        <taxon>Eggerthellales</taxon>
        <taxon>Eggerthellaceae</taxon>
        <taxon>Xiamenia</taxon>
    </lineage>
</organism>
<keyword evidence="5" id="KW-0249">Electron transport</keyword>
<dbReference type="RefSeq" id="WP_166338476.1">
    <property type="nucleotide sequence ID" value="NZ_WPCR01000002.1"/>
</dbReference>
<evidence type="ECO:0000313" key="9">
    <source>
        <dbReference type="EMBL" id="NHM13545.1"/>
    </source>
</evidence>
<dbReference type="Pfam" id="PF13247">
    <property type="entry name" value="Fer4_11"/>
    <property type="match status" value="1"/>
</dbReference>
<keyword evidence="4" id="KW-0677">Repeat</keyword>
<evidence type="ECO:0000313" key="10">
    <source>
        <dbReference type="Proteomes" id="UP000636394"/>
    </source>
</evidence>
<dbReference type="Gene3D" id="3.30.70.20">
    <property type="match status" value="2"/>
</dbReference>
<dbReference type="Pfam" id="PF12800">
    <property type="entry name" value="Fer4_4"/>
    <property type="match status" value="1"/>
</dbReference>
<protein>
    <submittedName>
        <fullName evidence="9">4Fe-4S ferredoxin</fullName>
    </submittedName>
</protein>
<feature type="domain" description="4Fe-4S ferredoxin-type" evidence="8">
    <location>
        <begin position="4"/>
        <end position="34"/>
    </location>
</feature>
<evidence type="ECO:0000256" key="6">
    <source>
        <dbReference type="ARBA" id="ARBA00023004"/>
    </source>
</evidence>
<evidence type="ECO:0000256" key="4">
    <source>
        <dbReference type="ARBA" id="ARBA00022737"/>
    </source>
</evidence>
<feature type="domain" description="4Fe-4S ferredoxin-type" evidence="8">
    <location>
        <begin position="82"/>
        <end position="111"/>
    </location>
</feature>
<gene>
    <name evidence="9" type="ORF">GMI68_01950</name>
</gene>
<sequence>MTQIGFYFNQAACIGCRSCQVACCDRNNLAAGETLRTVTSYETGTYPEATIYHFAAACNHCANPACVANCPTGACQKDPDDGTVFRDAEVCIGCGTCATACPYGHPVMLEDLGIIGRCDGCKSFRDNGLNPVCVDACVMRALEFGDIEELRSAHPDAVSDAAVLPDSSETTPSLLLDLSATATDKDFRPFTI</sequence>
<evidence type="ECO:0000256" key="2">
    <source>
        <dbReference type="ARBA" id="ARBA00022485"/>
    </source>
</evidence>
<dbReference type="CDD" id="cd16371">
    <property type="entry name" value="DMSOR_beta_like"/>
    <property type="match status" value="1"/>
</dbReference>
<evidence type="ECO:0000259" key="8">
    <source>
        <dbReference type="PROSITE" id="PS51379"/>
    </source>
</evidence>
<evidence type="ECO:0000256" key="3">
    <source>
        <dbReference type="ARBA" id="ARBA00022723"/>
    </source>
</evidence>
<keyword evidence="6" id="KW-0408">Iron</keyword>
<dbReference type="PANTHER" id="PTHR43177:SF5">
    <property type="entry name" value="ANAEROBIC DIMETHYL SULFOXIDE REDUCTASE CHAIN B-RELATED"/>
    <property type="match status" value="1"/>
</dbReference>
<dbReference type="Proteomes" id="UP000636394">
    <property type="component" value="Unassembled WGS sequence"/>
</dbReference>
<dbReference type="PANTHER" id="PTHR43177">
    <property type="entry name" value="PROTEIN NRFC"/>
    <property type="match status" value="1"/>
</dbReference>
<evidence type="ECO:0000256" key="7">
    <source>
        <dbReference type="ARBA" id="ARBA00023014"/>
    </source>
</evidence>
<comment type="caution">
    <text evidence="9">The sequence shown here is derived from an EMBL/GenBank/DDBJ whole genome shotgun (WGS) entry which is preliminary data.</text>
</comment>
<keyword evidence="1" id="KW-0813">Transport</keyword>
<feature type="domain" description="4Fe-4S ferredoxin-type" evidence="8">
    <location>
        <begin position="49"/>
        <end position="80"/>
    </location>
</feature>
<keyword evidence="3" id="KW-0479">Metal-binding</keyword>
<dbReference type="SUPFAM" id="SSF54862">
    <property type="entry name" value="4Fe-4S ferredoxins"/>
    <property type="match status" value="1"/>
</dbReference>
<keyword evidence="10" id="KW-1185">Reference proteome</keyword>
<keyword evidence="7" id="KW-0411">Iron-sulfur</keyword>
<dbReference type="InterPro" id="IPR017896">
    <property type="entry name" value="4Fe4S_Fe-S-bd"/>
</dbReference>
<evidence type="ECO:0000256" key="5">
    <source>
        <dbReference type="ARBA" id="ARBA00022982"/>
    </source>
</evidence>
<dbReference type="InterPro" id="IPR017900">
    <property type="entry name" value="4Fe4S_Fe_S_CS"/>
</dbReference>
<keyword evidence="2" id="KW-0004">4Fe-4S</keyword>
<accession>A0ABX0IJB0</accession>
<dbReference type="PROSITE" id="PS51379">
    <property type="entry name" value="4FE4S_FER_2"/>
    <property type="match status" value="3"/>
</dbReference>
<name>A0ABX0IJB0_9ACTN</name>
<dbReference type="InterPro" id="IPR050954">
    <property type="entry name" value="ET_IronSulfur_Cluster-Binding"/>
</dbReference>